<keyword evidence="2" id="KW-1185">Reference proteome</keyword>
<dbReference type="AlphaFoldDB" id="G2GES0"/>
<proteinExistence type="predicted"/>
<accession>G2GES0</accession>
<comment type="caution">
    <text evidence="1">The sequence shown here is derived from an EMBL/GenBank/DDBJ whole genome shotgun (WGS) entry which is preliminary data.</text>
</comment>
<dbReference type="Proteomes" id="UP000004217">
    <property type="component" value="Unassembled WGS sequence"/>
</dbReference>
<protein>
    <submittedName>
        <fullName evidence="1">Uncharacterized protein</fullName>
    </submittedName>
</protein>
<reference evidence="1 2" key="1">
    <citation type="submission" date="2011-08" db="EMBL/GenBank/DDBJ databases">
        <authorList>
            <person name="Lin Y."/>
            <person name="Hao X."/>
            <person name="Johnstone L."/>
            <person name="Miller S.J."/>
            <person name="Wei G."/>
            <person name="Rensing C."/>
        </authorList>
    </citation>
    <scope>NUCLEOTIDE SEQUENCE [LARGE SCALE GENOMIC DNA]</scope>
    <source>
        <strain evidence="1 2">K42</strain>
    </source>
</reference>
<name>G2GES0_9ACTN</name>
<dbReference type="PATRIC" id="fig|700597.3.peg.3923"/>
<gene>
    <name evidence="1" type="ORF">SZN_20017</name>
</gene>
<evidence type="ECO:0000313" key="1">
    <source>
        <dbReference type="EMBL" id="EGX57981.1"/>
    </source>
</evidence>
<organism evidence="1 2">
    <name type="scientific">Streptomyces zinciresistens K42</name>
    <dbReference type="NCBI Taxonomy" id="700597"/>
    <lineage>
        <taxon>Bacteria</taxon>
        <taxon>Bacillati</taxon>
        <taxon>Actinomycetota</taxon>
        <taxon>Actinomycetes</taxon>
        <taxon>Kitasatosporales</taxon>
        <taxon>Streptomycetaceae</taxon>
        <taxon>Streptomyces</taxon>
    </lineage>
</organism>
<dbReference type="RefSeq" id="WP_007497785.1">
    <property type="nucleotide sequence ID" value="NZ_AGBF01000071.1"/>
</dbReference>
<sequence length="147" mass="15603">MEPEEIAKLRTTYVFSPAGGETWGLTYEGLVAKLRDRSPEEYVRVDDGLGGPVTGSSMHFGIALGDERLDGMALMSPEGLSVRDCAVGSAAVFARWLRAEVVPEGLAIMFNTSWGLEDGLPDALVPDAPPARIANAFAEHLVAAGDL</sequence>
<dbReference type="OrthoDB" id="4162959at2"/>
<dbReference type="EMBL" id="AGBF01000071">
    <property type="protein sequence ID" value="EGX57981.1"/>
    <property type="molecule type" value="Genomic_DNA"/>
</dbReference>
<evidence type="ECO:0000313" key="2">
    <source>
        <dbReference type="Proteomes" id="UP000004217"/>
    </source>
</evidence>